<dbReference type="InterPro" id="IPR013935">
    <property type="entry name" value="Trs120_TRAPPC9"/>
</dbReference>
<proteinExistence type="predicted"/>
<evidence type="ECO:0000259" key="4">
    <source>
        <dbReference type="Pfam" id="PF08626"/>
    </source>
</evidence>
<accession>A0AAI8YS14</accession>
<dbReference type="PANTHER" id="PTHR21512:SF5">
    <property type="entry name" value="TRAFFICKING PROTEIN PARTICLE COMPLEX SUBUNIT 9"/>
    <property type="match status" value="1"/>
</dbReference>
<dbReference type="Pfam" id="PF08626">
    <property type="entry name" value="TRAPPC9-Trs120"/>
    <property type="match status" value="1"/>
</dbReference>
<feature type="compositionally biased region" description="Polar residues" evidence="3">
    <location>
        <begin position="192"/>
        <end position="208"/>
    </location>
</feature>
<dbReference type="Pfam" id="PF26254">
    <property type="entry name" value="Ig_TRAPPC9-Trs120_1st"/>
    <property type="match status" value="1"/>
</dbReference>
<dbReference type="PANTHER" id="PTHR21512">
    <property type="entry name" value="TRAFFICKING PROTEIN PARTICLE COMPLEX SUBUNIT 9"/>
    <property type="match status" value="1"/>
</dbReference>
<keyword evidence="2" id="KW-0333">Golgi apparatus</keyword>
<feature type="domain" description="Trs120/TRAPPC9 N-terminal" evidence="4">
    <location>
        <begin position="4"/>
        <end position="377"/>
    </location>
</feature>
<gene>
    <name evidence="7" type="ORF">LECACI_7A000925</name>
</gene>
<organism evidence="7 8">
    <name type="scientific">Lecanosticta acicola</name>
    <dbReference type="NCBI Taxonomy" id="111012"/>
    <lineage>
        <taxon>Eukaryota</taxon>
        <taxon>Fungi</taxon>
        <taxon>Dikarya</taxon>
        <taxon>Ascomycota</taxon>
        <taxon>Pezizomycotina</taxon>
        <taxon>Dothideomycetes</taxon>
        <taxon>Dothideomycetidae</taxon>
        <taxon>Mycosphaerellales</taxon>
        <taxon>Mycosphaerellaceae</taxon>
        <taxon>Lecanosticta</taxon>
    </lineage>
</organism>
<dbReference type="EMBL" id="CAVMBE010000003">
    <property type="protein sequence ID" value="CAK3805138.1"/>
    <property type="molecule type" value="Genomic_DNA"/>
</dbReference>
<dbReference type="InterPro" id="IPR058564">
    <property type="entry name" value="TPR_TRAPPC9_Trs120"/>
</dbReference>
<feature type="domain" description="Trs120/TRAPPC9 first Ig-like" evidence="6">
    <location>
        <begin position="720"/>
        <end position="907"/>
    </location>
</feature>
<dbReference type="InterPro" id="IPR058565">
    <property type="entry name" value="Ig_TRAPPC9_Trs120_1st"/>
</dbReference>
<evidence type="ECO:0000259" key="6">
    <source>
        <dbReference type="Pfam" id="PF26254"/>
    </source>
</evidence>
<evidence type="ECO:0000256" key="2">
    <source>
        <dbReference type="ARBA" id="ARBA00023034"/>
    </source>
</evidence>
<evidence type="ECO:0000259" key="5">
    <source>
        <dbReference type="Pfam" id="PF26251"/>
    </source>
</evidence>
<comment type="subcellular location">
    <subcellularLocation>
        <location evidence="1">Golgi apparatus</location>
    </subcellularLocation>
</comment>
<evidence type="ECO:0008006" key="9">
    <source>
        <dbReference type="Google" id="ProtNLM"/>
    </source>
</evidence>
<evidence type="ECO:0000256" key="1">
    <source>
        <dbReference type="ARBA" id="ARBA00004555"/>
    </source>
</evidence>
<feature type="domain" description="Trs120/TRAPPC9 TPR region" evidence="5">
    <location>
        <begin position="414"/>
        <end position="705"/>
    </location>
</feature>
<sequence length="1288" mass="137956">MDHFSPVAPAHNHMLVLPVGRRLERSRFTAFLRRLQTESSIIPLSDVHHHKSDTDAFFLSPNAFPHGSLLYRFSAAPPSDQHQHLSPFDLFREPLLVLGVVDGSQRSPESTHKELEDAAAYLKERHPRVVHRQLLILEGQDGDTVASSPSAAIGVANADTPNDPSLRAAICEVSARFLVELTTYATAMHASPTVQTPGQTARSLQRTTSLRETERRPDSRQSTPPPSVSTPTDEASPARPASRPPPLPATSFDQMPGANSAHTGIARSDSRASDQSSKGKRGTRSFSPDRVSVQGFGSSASQEKARIRGKARVGIVLGSLYMMAGNWNGALGLLIEHTGKARTLGDNLWHAKGMENMLVCMILLAWSGIELQVPSICDPIVDRSGAERAARIAAETKAAAEGTKQQLQLFRLSLAIPDLIKLILNLYRSTEGSLELPFLTVAEATVRLSKLSAMMSANGGHMDPATLRPLIVSNEATIDEDAVEAKAYRPTAASKPKLMPRSAIAELLTQALPHGEDGLAVGDQIRILAGVASVYALLGMDRKKAIIVKDLVVRLTGAMIQARKLGAAEMGIHPAASLSTETGADTLLAIVEESRGVNDLIADVSRIYGANVTPSSTSDRPLYPDVKEFGNPHLKFDLLKELVGFCEASPDPYGVLLLTASLLRAAGPNAAIDTAPAAVQNAFSREEQMQIATVISRTVAVSKHLGLKDVQAVYWDPFLVRGVDILPPSGQRAVIDRTKLSNIDAPRGETGPGNPLLYDPNASRPGTAVTKQTFVLVQNEPSDCIVTLQNPFDIPIDIEELELISEGVELCSRHDPVTLGPLRIQRVRLGVISADVGTTKVTACRVRMHGCSSQVFPVIPQAWSIKTPLTIKDVGPSARSDQSEHDTEEELKALGIVPESLAVAIIDALPTLALGDASDLELGLMLLDGEESHLELTLSNTGSIAASVFEIADTGDVLRWSGGEASVGPSASSLSPPMANTVIEPGQNATFAFQVTGRAGVSGSQVNFFYCAAGSDAVKHARVVSVDVDLTVNAALQVHNLEIAQGESGDDMLLVSFDLRNAWPKSISYKSLVDGAANFQEGLGDFPDQQGLLAPGEVRRVFLEVQHSPGEAMFEESMEVVRTAFLSRLQVCWEVDGRRGAVAFPSFTLSSESMELLRGSPIRLSLEIAKEDGAESEGIAVGSFVRIRATLSYRGKDGSGPLSVVLSPRTLHLRRDEGRLAVVGTLKRVRPPLKAGGEDVVEFVVVPLVSGEAMGMEAVVRPAHLAPPATDRPEWIARRTLVFPVAPA</sequence>
<keyword evidence="8" id="KW-1185">Reference proteome</keyword>
<protein>
    <recommendedName>
        <fullName evidence="9">Hypercellular protein HypA</fullName>
    </recommendedName>
</protein>
<reference evidence="7" key="1">
    <citation type="submission" date="2023-11" db="EMBL/GenBank/DDBJ databases">
        <authorList>
            <person name="Alioto T."/>
            <person name="Alioto T."/>
            <person name="Gomez Garrido J."/>
        </authorList>
    </citation>
    <scope>NUCLEOTIDE SEQUENCE</scope>
</reference>
<evidence type="ECO:0000256" key="3">
    <source>
        <dbReference type="SAM" id="MobiDB-lite"/>
    </source>
</evidence>
<dbReference type="Proteomes" id="UP001296104">
    <property type="component" value="Unassembled WGS sequence"/>
</dbReference>
<feature type="region of interest" description="Disordered" evidence="3">
    <location>
        <begin position="190"/>
        <end position="304"/>
    </location>
</feature>
<name>A0AAI8YS14_9PEZI</name>
<feature type="compositionally biased region" description="Basic and acidic residues" evidence="3">
    <location>
        <begin position="209"/>
        <end position="219"/>
    </location>
</feature>
<dbReference type="InterPro" id="IPR058563">
    <property type="entry name" value="Trs120_TRAPPC9_N"/>
</dbReference>
<comment type="caution">
    <text evidence="7">The sequence shown here is derived from an EMBL/GenBank/DDBJ whole genome shotgun (WGS) entry which is preliminary data.</text>
</comment>
<feature type="compositionally biased region" description="Low complexity" evidence="3">
    <location>
        <begin position="229"/>
        <end position="241"/>
    </location>
</feature>
<evidence type="ECO:0000313" key="8">
    <source>
        <dbReference type="Proteomes" id="UP001296104"/>
    </source>
</evidence>
<dbReference type="Pfam" id="PF26251">
    <property type="entry name" value="TPR_TRAPPC9-Trs120"/>
    <property type="match status" value="1"/>
</dbReference>
<evidence type="ECO:0000313" key="7">
    <source>
        <dbReference type="EMBL" id="CAK3805138.1"/>
    </source>
</evidence>
<dbReference type="GO" id="GO:0005802">
    <property type="term" value="C:trans-Golgi network"/>
    <property type="evidence" value="ECO:0007669"/>
    <property type="project" value="TreeGrafter"/>
</dbReference>